<gene>
    <name evidence="2" type="ORF">GCM10007855_36640</name>
</gene>
<sequence>MTHSTTSHSTITKETEATNVSSFELSGSNKNESPQSEGQRICPVLLTNEY</sequence>
<accession>A0ABQ6AKL3</accession>
<feature type="compositionally biased region" description="Polar residues" evidence="1">
    <location>
        <begin position="17"/>
        <end position="38"/>
    </location>
</feature>
<evidence type="ECO:0000313" key="3">
    <source>
        <dbReference type="Proteomes" id="UP001156660"/>
    </source>
</evidence>
<keyword evidence="3" id="KW-1185">Reference proteome</keyword>
<protein>
    <submittedName>
        <fullName evidence="2">Uncharacterized protein</fullName>
    </submittedName>
</protein>
<dbReference type="RefSeq" id="WP_170066794.1">
    <property type="nucleotide sequence ID" value="NZ_BSOU01000014.1"/>
</dbReference>
<reference evidence="3" key="1">
    <citation type="journal article" date="2019" name="Int. J. Syst. Evol. Microbiol.">
        <title>The Global Catalogue of Microorganisms (GCM) 10K type strain sequencing project: providing services to taxonomists for standard genome sequencing and annotation.</title>
        <authorList>
            <consortium name="The Broad Institute Genomics Platform"/>
            <consortium name="The Broad Institute Genome Sequencing Center for Infectious Disease"/>
            <person name="Wu L."/>
            <person name="Ma J."/>
        </authorList>
    </citation>
    <scope>NUCLEOTIDE SEQUENCE [LARGE SCALE GENOMIC DNA]</scope>
    <source>
        <strain evidence="3">NBRC 105001</strain>
    </source>
</reference>
<comment type="caution">
    <text evidence="2">The sequence shown here is derived from an EMBL/GenBank/DDBJ whole genome shotgun (WGS) entry which is preliminary data.</text>
</comment>
<proteinExistence type="predicted"/>
<feature type="compositionally biased region" description="Low complexity" evidence="1">
    <location>
        <begin position="1"/>
        <end position="10"/>
    </location>
</feature>
<evidence type="ECO:0000256" key="1">
    <source>
        <dbReference type="SAM" id="MobiDB-lite"/>
    </source>
</evidence>
<dbReference type="EMBL" id="BSOU01000014">
    <property type="protein sequence ID" value="GLR76789.1"/>
    <property type="molecule type" value="Genomic_DNA"/>
</dbReference>
<feature type="region of interest" description="Disordered" evidence="1">
    <location>
        <begin position="1"/>
        <end position="50"/>
    </location>
</feature>
<dbReference type="Proteomes" id="UP001156660">
    <property type="component" value="Unassembled WGS sequence"/>
</dbReference>
<name>A0ABQ6AKL3_9GAMM</name>
<organism evidence="2 3">
    <name type="scientific">Aliivibrio sifiae</name>
    <dbReference type="NCBI Taxonomy" id="566293"/>
    <lineage>
        <taxon>Bacteria</taxon>
        <taxon>Pseudomonadati</taxon>
        <taxon>Pseudomonadota</taxon>
        <taxon>Gammaproteobacteria</taxon>
        <taxon>Vibrionales</taxon>
        <taxon>Vibrionaceae</taxon>
        <taxon>Aliivibrio</taxon>
    </lineage>
</organism>
<evidence type="ECO:0000313" key="2">
    <source>
        <dbReference type="EMBL" id="GLR76789.1"/>
    </source>
</evidence>